<dbReference type="Proteomes" id="UP001235712">
    <property type="component" value="Unassembled WGS sequence"/>
</dbReference>
<evidence type="ECO:0000313" key="2">
    <source>
        <dbReference type="Proteomes" id="UP001235712"/>
    </source>
</evidence>
<accession>A0ABT9P9K0</accession>
<comment type="caution">
    <text evidence="1">The sequence shown here is derived from an EMBL/GenBank/DDBJ whole genome shotgun (WGS) entry which is preliminary data.</text>
</comment>
<gene>
    <name evidence="1" type="ORF">J2S57_005126</name>
</gene>
<proteinExistence type="predicted"/>
<dbReference type="EMBL" id="JAUSQZ010000001">
    <property type="protein sequence ID" value="MDP9829377.1"/>
    <property type="molecule type" value="Genomic_DNA"/>
</dbReference>
<sequence length="75" mass="8474">MVELHGGLADGLCCGGIPWGWPCVWITVDRGVALALLDAQRWPGMLVTDPEVQWTMYVPQRRGVWRALGERSPWR</sequence>
<evidence type="ECO:0000313" key="1">
    <source>
        <dbReference type="EMBL" id="MDP9829377.1"/>
    </source>
</evidence>
<protein>
    <submittedName>
        <fullName evidence="1">Uncharacterized protein</fullName>
    </submittedName>
</protein>
<name>A0ABT9P9K0_9ACTN</name>
<keyword evidence="2" id="KW-1185">Reference proteome</keyword>
<organism evidence="1 2">
    <name type="scientific">Kineosporia succinea</name>
    <dbReference type="NCBI Taxonomy" id="84632"/>
    <lineage>
        <taxon>Bacteria</taxon>
        <taxon>Bacillati</taxon>
        <taxon>Actinomycetota</taxon>
        <taxon>Actinomycetes</taxon>
        <taxon>Kineosporiales</taxon>
        <taxon>Kineosporiaceae</taxon>
        <taxon>Kineosporia</taxon>
    </lineage>
</organism>
<reference evidence="1 2" key="1">
    <citation type="submission" date="2023-07" db="EMBL/GenBank/DDBJ databases">
        <title>Sequencing the genomes of 1000 actinobacteria strains.</title>
        <authorList>
            <person name="Klenk H.-P."/>
        </authorList>
    </citation>
    <scope>NUCLEOTIDE SEQUENCE [LARGE SCALE GENOMIC DNA]</scope>
    <source>
        <strain evidence="1 2">DSM 44388</strain>
    </source>
</reference>